<evidence type="ECO:0000313" key="1">
    <source>
        <dbReference type="EMBL" id="ESU43207.1"/>
    </source>
</evidence>
<protein>
    <submittedName>
        <fullName evidence="1">ATPase involved in DNA repair/chromosome segregation</fullName>
    </submittedName>
</protein>
<dbReference type="EMBL" id="AHHH01000056">
    <property type="protein sequence ID" value="ESU43207.1"/>
    <property type="molecule type" value="Genomic_DNA"/>
</dbReference>
<dbReference type="VEuPathDB" id="GiardiaDB:DHA2_150306"/>
<accession>V6TXY0</accession>
<organism evidence="1 2">
    <name type="scientific">Giardia intestinalis</name>
    <name type="common">Giardia lamblia</name>
    <dbReference type="NCBI Taxonomy" id="5741"/>
    <lineage>
        <taxon>Eukaryota</taxon>
        <taxon>Metamonada</taxon>
        <taxon>Diplomonadida</taxon>
        <taxon>Hexamitidae</taxon>
        <taxon>Giardiinae</taxon>
        <taxon>Giardia</taxon>
    </lineage>
</organism>
<dbReference type="VEuPathDB" id="GiardiaDB:QR46_2228"/>
<name>V6TXY0_GIAIN</name>
<dbReference type="Proteomes" id="UP000018040">
    <property type="component" value="Unassembled WGS sequence"/>
</dbReference>
<dbReference type="VEuPathDB" id="GiardiaDB:GL50803_0014891"/>
<evidence type="ECO:0000313" key="2">
    <source>
        <dbReference type="Proteomes" id="UP000018040"/>
    </source>
</evidence>
<dbReference type="VEuPathDB" id="GiardiaDB:GL50581_878"/>
<reference evidence="2" key="1">
    <citation type="submission" date="2012-02" db="EMBL/GenBank/DDBJ databases">
        <title>Genome sequencing of Giardia lamblia Genotypes A2 and B isolates (DH and GS) and comparative analysis with the genomes of Genotypes A1 and E (WB and Pig).</title>
        <authorList>
            <person name="Adam R."/>
            <person name="Dahlstrom E."/>
            <person name="Martens C."/>
            <person name="Bruno D."/>
            <person name="Barbian K."/>
            <person name="Porcella S.F."/>
            <person name="Nash T."/>
        </authorList>
    </citation>
    <scope>NUCLEOTIDE SEQUENCE</scope>
    <source>
        <strain evidence="2">GS</strain>
    </source>
</reference>
<comment type="caution">
    <text evidence="1">The sequence shown here is derived from an EMBL/GenBank/DDBJ whole genome shotgun (WGS) entry which is preliminary data.</text>
</comment>
<reference evidence="1 2" key="2">
    <citation type="journal article" date="2013" name="Genome Biol. Evol.">
        <title>Genome sequencing of Giardia lamblia genotypes A2 and B isolates (DH and GS) and comparative analysis with the genomes of genotypes A1 and E (WB and Pig).</title>
        <authorList>
            <person name="Adam R.D."/>
            <person name="Dahlstrom E.W."/>
            <person name="Martens C.A."/>
            <person name="Bruno D.P."/>
            <person name="Barbian K.D."/>
            <person name="Ricklefs S.M."/>
            <person name="Hernandez M.M."/>
            <person name="Narla N.P."/>
            <person name="Patel R.B."/>
            <person name="Porcella S.F."/>
            <person name="Nash T.E."/>
        </authorList>
    </citation>
    <scope>NUCLEOTIDE SEQUENCE [LARGE SCALE GENOMIC DNA]</scope>
    <source>
        <strain evidence="1 2">GS</strain>
    </source>
</reference>
<feature type="non-terminal residue" evidence="1">
    <location>
        <position position="1"/>
    </location>
</feature>
<proteinExistence type="predicted"/>
<dbReference type="OrthoDB" id="10423731at2759"/>
<sequence length="303" mass="32654">VGVKIVSSSGNKADTKVSFSADLISKVSKNDDDAGLMFCHIKPGTTPGLGRKCELTEAASRLIVRSNSSGRVLSLEDPASEEIFGKSIAYLDDTLGYSRIDSSSFKTFTRDAPSASLSSNWQDISSNADITCSKPRMLHKEGLRPELRRDFTSYEFTSSMEMNKDTCSAPQLSRLSALLTSSTHSTDASYKPATTPTAPALSLGSVYKVRASSLCARQTSQHLERKCTMNKAPAMTPANIQKTVRSLSPLNHTSPSMPKISCFSGLEDLPIRALCALDRGCWLKSTLTPEVAPKKGGSRSKCP</sequence>
<dbReference type="AlphaFoldDB" id="V6TXY0"/>
<gene>
    <name evidence="1" type="ORF">GSB_152801</name>
</gene>